<gene>
    <name evidence="3" type="ORF">COC42_11870</name>
</gene>
<evidence type="ECO:0000313" key="3">
    <source>
        <dbReference type="EMBL" id="PCD02158.1"/>
    </source>
</evidence>
<protein>
    <submittedName>
        <fullName evidence="3">Universal stress protein UspA</fullName>
    </submittedName>
</protein>
<reference evidence="3 4" key="1">
    <citation type="submission" date="2017-09" db="EMBL/GenBank/DDBJ databases">
        <title>Sphingomonas spermidinifaciens 9NM-10, whole genome shotgun sequence.</title>
        <authorList>
            <person name="Feng G."/>
            <person name="Zhu H."/>
        </authorList>
    </citation>
    <scope>NUCLEOTIDE SEQUENCE [LARGE SCALE GENOMIC DNA]</scope>
    <source>
        <strain evidence="3 4">9NM-10</strain>
    </source>
</reference>
<organism evidence="3 4">
    <name type="scientific">Sphingomonas spermidinifaciens</name>
    <dbReference type="NCBI Taxonomy" id="1141889"/>
    <lineage>
        <taxon>Bacteria</taxon>
        <taxon>Pseudomonadati</taxon>
        <taxon>Pseudomonadota</taxon>
        <taxon>Alphaproteobacteria</taxon>
        <taxon>Sphingomonadales</taxon>
        <taxon>Sphingomonadaceae</taxon>
        <taxon>Sphingomonas</taxon>
    </lineage>
</organism>
<sequence length="312" mass="34594">MRDFPYPASVRRPRYGTFPSAKTCRLRLDQRFGREERIMIKDLLVVIDNSINSDRFLQTALSLAERVGAHAEVAMLSPGPLASAKLAPLGSLYVPEDVLVEEERARMAVVRGSTAEFTCPVEVYGLHDDVAWIAHDLRLAHPLADLIVVGGPESWEVPWLRQRVLETLLLSTGTPLLVLPEERRLDPVRHAVLGWKPSREVNRAVHDLVSFAEPGATIELVIVDDDPEAAVRAHAAEVERHLVRHGFKTLLHVSPTGDWSSTGEMLVHHAIKQNADLLVIGGYAHSRVREVLLGGVTRTLLGEVRLPVLLSH</sequence>
<keyword evidence="4" id="KW-1185">Reference proteome</keyword>
<feature type="domain" description="UspA" evidence="2">
    <location>
        <begin position="202"/>
        <end position="310"/>
    </location>
</feature>
<dbReference type="InterPro" id="IPR006016">
    <property type="entry name" value="UspA"/>
</dbReference>
<dbReference type="OrthoDB" id="9804721at2"/>
<dbReference type="EMBL" id="NWMW01000002">
    <property type="protein sequence ID" value="PCD02158.1"/>
    <property type="molecule type" value="Genomic_DNA"/>
</dbReference>
<comment type="caution">
    <text evidence="3">The sequence shown here is derived from an EMBL/GenBank/DDBJ whole genome shotgun (WGS) entry which is preliminary data.</text>
</comment>
<dbReference type="Gene3D" id="3.40.50.12370">
    <property type="match status" value="1"/>
</dbReference>
<dbReference type="PANTHER" id="PTHR46268:SF15">
    <property type="entry name" value="UNIVERSAL STRESS PROTEIN HP_0031"/>
    <property type="match status" value="1"/>
</dbReference>
<name>A0A2A4B345_9SPHN</name>
<accession>A0A2A4B345</accession>
<feature type="domain" description="UspA" evidence="2">
    <location>
        <begin position="39"/>
        <end position="179"/>
    </location>
</feature>
<dbReference type="Pfam" id="PF00582">
    <property type="entry name" value="Usp"/>
    <property type="match status" value="2"/>
</dbReference>
<dbReference type="CDD" id="cd00293">
    <property type="entry name" value="USP-like"/>
    <property type="match status" value="1"/>
</dbReference>
<evidence type="ECO:0000256" key="1">
    <source>
        <dbReference type="ARBA" id="ARBA00008791"/>
    </source>
</evidence>
<dbReference type="AlphaFoldDB" id="A0A2A4B345"/>
<dbReference type="SUPFAM" id="SSF52402">
    <property type="entry name" value="Adenine nucleotide alpha hydrolases-like"/>
    <property type="match status" value="2"/>
</dbReference>
<comment type="similarity">
    <text evidence="1">Belongs to the universal stress protein A family.</text>
</comment>
<proteinExistence type="inferred from homology"/>
<dbReference type="PRINTS" id="PR01438">
    <property type="entry name" value="UNVRSLSTRESS"/>
</dbReference>
<dbReference type="PANTHER" id="PTHR46268">
    <property type="entry name" value="STRESS RESPONSE PROTEIN NHAX"/>
    <property type="match status" value="1"/>
</dbReference>
<dbReference type="Proteomes" id="UP000218366">
    <property type="component" value="Unassembled WGS sequence"/>
</dbReference>
<evidence type="ECO:0000313" key="4">
    <source>
        <dbReference type="Proteomes" id="UP000218366"/>
    </source>
</evidence>
<evidence type="ECO:0000259" key="2">
    <source>
        <dbReference type="Pfam" id="PF00582"/>
    </source>
</evidence>
<dbReference type="InterPro" id="IPR006015">
    <property type="entry name" value="Universal_stress_UspA"/>
</dbReference>